<accession>A0ABD2XCZ5</accession>
<dbReference type="EMBL" id="JBJJXI010000032">
    <property type="protein sequence ID" value="KAL3402993.1"/>
    <property type="molecule type" value="Genomic_DNA"/>
</dbReference>
<sequence>MSSSSFYQWKCKTETFFNSCSVNFKRPKIEIPKESSASIDPYQYLQEVRFFDEQPESDSDEDIRSNGYCFDLSQLEIIREIWRRDYENPEKSNDGFFDWKKSAITYSWNPMKRKILSKREMNKQINDLKFATVNLIRLPSGKKQIDSERYKVENLFKNPAKIIPSVVLHNVS</sequence>
<gene>
    <name evidence="1" type="ORF">TKK_004141</name>
</gene>
<evidence type="ECO:0000313" key="1">
    <source>
        <dbReference type="EMBL" id="KAL3402993.1"/>
    </source>
</evidence>
<organism evidence="1 2">
    <name type="scientific">Trichogramma kaykai</name>
    <dbReference type="NCBI Taxonomy" id="54128"/>
    <lineage>
        <taxon>Eukaryota</taxon>
        <taxon>Metazoa</taxon>
        <taxon>Ecdysozoa</taxon>
        <taxon>Arthropoda</taxon>
        <taxon>Hexapoda</taxon>
        <taxon>Insecta</taxon>
        <taxon>Pterygota</taxon>
        <taxon>Neoptera</taxon>
        <taxon>Endopterygota</taxon>
        <taxon>Hymenoptera</taxon>
        <taxon>Apocrita</taxon>
        <taxon>Proctotrupomorpha</taxon>
        <taxon>Chalcidoidea</taxon>
        <taxon>Trichogrammatidae</taxon>
        <taxon>Trichogramma</taxon>
    </lineage>
</organism>
<name>A0ABD2XCZ5_9HYME</name>
<dbReference type="Proteomes" id="UP001627154">
    <property type="component" value="Unassembled WGS sequence"/>
</dbReference>
<comment type="caution">
    <text evidence="1">The sequence shown here is derived from an EMBL/GenBank/DDBJ whole genome shotgun (WGS) entry which is preliminary data.</text>
</comment>
<dbReference type="AlphaFoldDB" id="A0ABD2XCZ5"/>
<evidence type="ECO:0000313" key="2">
    <source>
        <dbReference type="Proteomes" id="UP001627154"/>
    </source>
</evidence>
<protein>
    <submittedName>
        <fullName evidence="1">Uncharacterized protein</fullName>
    </submittedName>
</protein>
<proteinExistence type="predicted"/>
<reference evidence="1 2" key="1">
    <citation type="journal article" date="2024" name="bioRxiv">
        <title>A reference genome for Trichogramma kaykai: A tiny desert-dwelling parasitoid wasp with competing sex-ratio distorters.</title>
        <authorList>
            <person name="Culotta J."/>
            <person name="Lindsey A.R."/>
        </authorList>
    </citation>
    <scope>NUCLEOTIDE SEQUENCE [LARGE SCALE GENOMIC DNA]</scope>
    <source>
        <strain evidence="1 2">KSX58</strain>
    </source>
</reference>
<keyword evidence="2" id="KW-1185">Reference proteome</keyword>